<accession>A0AAE0DA60</accession>
<feature type="chain" id="PRO_5041958097" evidence="1">
    <location>
        <begin position="18"/>
        <end position="446"/>
    </location>
</feature>
<keyword evidence="3" id="KW-1185">Reference proteome</keyword>
<sequence length="446" mass="49335">MKHNIWFMAGFITLGLGIILDCATSGLESWERELISSQDEADLLSNCDTISGRFLVATKSEESRNVTISLPNLVRVNGTLSIGNVTSFSAPKLREVTGSLSPSGRDSLPLLETVGQTLFITMTGVPSISFPSLVRIGSFFFDEVYGLKSIKWGPVGFPVITERSGNIRIHETDIENIDWIFNKDRDFGTISIHGQNITKITVTANTIDELYIAGYGVDVGYEIIFDMPPVIGVLHSMINTLSLSGVRSIKYIEPPSSVGVLSVERSSMVRLDIPFRVSDSLSIRENQQLANLFYGVYWRNYGDASGRNDARSIYIVDNPALVMNFNTTDSVANESTGAWRWPQSNMDTLVMKDSKWSTGFFNGLLEGYSQIERFEVDSYDQNFSCRALGDEYATPKGGKSIFTRSYSCEHNGTHFYPDMDSGCTGYRWSPWLGASLVALVGFGVAL</sequence>
<evidence type="ECO:0000256" key="1">
    <source>
        <dbReference type="SAM" id="SignalP"/>
    </source>
</evidence>
<dbReference type="EMBL" id="VYYT01000073">
    <property type="protein sequence ID" value="KAK2772022.1"/>
    <property type="molecule type" value="Genomic_DNA"/>
</dbReference>
<keyword evidence="1" id="KW-0732">Signal</keyword>
<name>A0AAE0DA60_COLKA</name>
<gene>
    <name evidence="2" type="ORF">CKAH01_14129</name>
</gene>
<reference evidence="2" key="1">
    <citation type="submission" date="2023-02" db="EMBL/GenBank/DDBJ databases">
        <title>Colletotrichum kahawae CIFC_Que2 genome sequencing and assembly.</title>
        <authorList>
            <person name="Baroncelli R."/>
        </authorList>
    </citation>
    <scope>NUCLEOTIDE SEQUENCE</scope>
    <source>
        <strain evidence="2">CIFC_Que2</strain>
    </source>
</reference>
<organism evidence="2 3">
    <name type="scientific">Colletotrichum kahawae</name>
    <name type="common">Coffee berry disease fungus</name>
    <dbReference type="NCBI Taxonomy" id="34407"/>
    <lineage>
        <taxon>Eukaryota</taxon>
        <taxon>Fungi</taxon>
        <taxon>Dikarya</taxon>
        <taxon>Ascomycota</taxon>
        <taxon>Pezizomycotina</taxon>
        <taxon>Sordariomycetes</taxon>
        <taxon>Hypocreomycetidae</taxon>
        <taxon>Glomerellales</taxon>
        <taxon>Glomerellaceae</taxon>
        <taxon>Colletotrichum</taxon>
        <taxon>Colletotrichum gloeosporioides species complex</taxon>
    </lineage>
</organism>
<evidence type="ECO:0000313" key="3">
    <source>
        <dbReference type="Proteomes" id="UP001281614"/>
    </source>
</evidence>
<evidence type="ECO:0000313" key="2">
    <source>
        <dbReference type="EMBL" id="KAK2772022.1"/>
    </source>
</evidence>
<comment type="caution">
    <text evidence="2">The sequence shown here is derived from an EMBL/GenBank/DDBJ whole genome shotgun (WGS) entry which is preliminary data.</text>
</comment>
<protein>
    <submittedName>
        <fullName evidence="2">Gpi-anchored cell wall organization protein ecm33</fullName>
    </submittedName>
</protein>
<proteinExistence type="predicted"/>
<dbReference type="SUPFAM" id="SSF52058">
    <property type="entry name" value="L domain-like"/>
    <property type="match status" value="1"/>
</dbReference>
<dbReference type="Proteomes" id="UP001281614">
    <property type="component" value="Unassembled WGS sequence"/>
</dbReference>
<feature type="signal peptide" evidence="1">
    <location>
        <begin position="1"/>
        <end position="17"/>
    </location>
</feature>
<dbReference type="AlphaFoldDB" id="A0AAE0DA60"/>